<evidence type="ECO:0000313" key="2">
    <source>
        <dbReference type="Proteomes" id="UP000242818"/>
    </source>
</evidence>
<gene>
    <name evidence="1" type="ORF">GA0116948_11915</name>
</gene>
<dbReference type="EMBL" id="FMAR01000019">
    <property type="protein sequence ID" value="SCC61620.1"/>
    <property type="molecule type" value="Genomic_DNA"/>
</dbReference>
<dbReference type="AlphaFoldDB" id="A0A1C4G097"/>
<name>A0A1C4G097_9BACT</name>
<organism evidence="1 2">
    <name type="scientific">Chitinophaga costaii</name>
    <dbReference type="NCBI Taxonomy" id="1335309"/>
    <lineage>
        <taxon>Bacteria</taxon>
        <taxon>Pseudomonadati</taxon>
        <taxon>Bacteroidota</taxon>
        <taxon>Chitinophagia</taxon>
        <taxon>Chitinophagales</taxon>
        <taxon>Chitinophagaceae</taxon>
        <taxon>Chitinophaga</taxon>
    </lineage>
</organism>
<proteinExistence type="predicted"/>
<protein>
    <submittedName>
        <fullName evidence="1">Uncharacterized protein</fullName>
    </submittedName>
</protein>
<reference evidence="1 2" key="1">
    <citation type="submission" date="2016-08" db="EMBL/GenBank/DDBJ databases">
        <authorList>
            <person name="Seilhamer J.J."/>
        </authorList>
    </citation>
    <scope>NUCLEOTIDE SEQUENCE [LARGE SCALE GENOMIC DNA]</scope>
    <source>
        <strain evidence="1 2">A37T2</strain>
    </source>
</reference>
<evidence type="ECO:0000313" key="1">
    <source>
        <dbReference type="EMBL" id="SCC61620.1"/>
    </source>
</evidence>
<accession>A0A1C4G097</accession>
<keyword evidence="2" id="KW-1185">Reference proteome</keyword>
<sequence>MFLYYVKVPVMNDFGRRDGNLSINEKMGRREKWLAIKL</sequence>
<dbReference type="Proteomes" id="UP000242818">
    <property type="component" value="Unassembled WGS sequence"/>
</dbReference>